<evidence type="ECO:0000313" key="4">
    <source>
        <dbReference type="Proteomes" id="UP000002630"/>
    </source>
</evidence>
<evidence type="ECO:0000256" key="2">
    <source>
        <dbReference type="SAM" id="MobiDB-lite"/>
    </source>
</evidence>
<protein>
    <submittedName>
        <fullName evidence="3">Uncharacterized protein</fullName>
    </submittedName>
</protein>
<feature type="compositionally biased region" description="Basic and acidic residues" evidence="2">
    <location>
        <begin position="237"/>
        <end position="246"/>
    </location>
</feature>
<proteinExistence type="predicted"/>
<name>D7FSW7_ECTSI</name>
<feature type="region of interest" description="Disordered" evidence="2">
    <location>
        <begin position="385"/>
        <end position="590"/>
    </location>
</feature>
<dbReference type="AlphaFoldDB" id="D7FSW7"/>
<accession>D7FSW7</accession>
<feature type="compositionally biased region" description="Basic and acidic residues" evidence="2">
    <location>
        <begin position="551"/>
        <end position="561"/>
    </location>
</feature>
<dbReference type="Proteomes" id="UP000002630">
    <property type="component" value="Unassembled WGS sequence"/>
</dbReference>
<gene>
    <name evidence="3" type="ORF">Esi_0241_0014</name>
</gene>
<feature type="compositionally biased region" description="Basic and acidic residues" evidence="2">
    <location>
        <begin position="180"/>
        <end position="194"/>
    </location>
</feature>
<keyword evidence="1" id="KW-0175">Coiled coil</keyword>
<feature type="region of interest" description="Disordered" evidence="2">
    <location>
        <begin position="1"/>
        <end position="39"/>
    </location>
</feature>
<sequence length="763" mass="81117">MLGQQQKQQQFSNTTSGLQPHRKAQQRGSRSSDPLSGCAAANGGINLQATEAKIDELERGEFDLKLKLFYMEEQLELAAGGTDVLQLHKEVMEAKLSFVVTATAPARHRAQAEERAQAAGDALSGLEAKCRELQAQVRDVEAQRAKDRENWAMLDGESETKLKKHTHLLEDALRTERAENQRLRVARDNRRRSWDVPGGSGEQQPRAPPRRRSSGEYEHVHQVGPRRVGSGSWGGLAREHHEQDRQLAAKVRSQDSSLRSLRADVSTLRRRLRTQAETLAKQREENTTVRRAAEQVACVEAEEIARLAVDLERAVRAANAEAEKRRHAEKRLQAAETRLLDATAGCSPLVLPRPERARSPRASAGRVEAPALREAARVCRKPFGPAAAEGCTPPGSPNGDGERASGSSLPPSRGALGSTIASRGRSAAAARRKEEGSSAGKGRSQSSPPRGRDTETKGKRRPWGSSPPPSPPRGGSLLGKPTVASKLNPSRLRRPGENEAEQKQPPPRRRPGEVIGAVKRESTGSPGNGTESRGVQTGTTQDPSDCSVGPREADSAGESRRGGFTTVGRGGSTAPHVDETAEPRIEAASAGRDLGITPTVGGIAAAIRGVDLKATIARELRAAVATTPASAVSSENFNGGGGGGGQRTPAGGGAPPGGDRQLEKALGELDGGDLLHEITRGSGKCAWTDLIPDTVAGGLSSAANSGRVLKSREVAELESDVQHIFQFFAAKDGRKRSGSLLSKANGAKEGETDFLEEIGKTLS</sequence>
<feature type="compositionally biased region" description="Polar residues" evidence="2">
    <location>
        <begin position="523"/>
        <end position="544"/>
    </location>
</feature>
<feature type="coiled-coil region" evidence="1">
    <location>
        <begin position="265"/>
        <end position="338"/>
    </location>
</feature>
<dbReference type="OrthoDB" id="10406002at2759"/>
<reference evidence="3 4" key="1">
    <citation type="journal article" date="2010" name="Nature">
        <title>The Ectocarpus genome and the independent evolution of multicellularity in brown algae.</title>
        <authorList>
            <person name="Cock J.M."/>
            <person name="Sterck L."/>
            <person name="Rouze P."/>
            <person name="Scornet D."/>
            <person name="Allen A.E."/>
            <person name="Amoutzias G."/>
            <person name="Anthouard V."/>
            <person name="Artiguenave F."/>
            <person name="Aury J.M."/>
            <person name="Badger J.H."/>
            <person name="Beszteri B."/>
            <person name="Billiau K."/>
            <person name="Bonnet E."/>
            <person name="Bothwell J.H."/>
            <person name="Bowler C."/>
            <person name="Boyen C."/>
            <person name="Brownlee C."/>
            <person name="Carrano C.J."/>
            <person name="Charrier B."/>
            <person name="Cho G.Y."/>
            <person name="Coelho S.M."/>
            <person name="Collen J."/>
            <person name="Corre E."/>
            <person name="Da Silva C."/>
            <person name="Delage L."/>
            <person name="Delaroque N."/>
            <person name="Dittami S.M."/>
            <person name="Doulbeau S."/>
            <person name="Elias M."/>
            <person name="Farnham G."/>
            <person name="Gachon C.M."/>
            <person name="Gschloessl B."/>
            <person name="Heesch S."/>
            <person name="Jabbari K."/>
            <person name="Jubin C."/>
            <person name="Kawai H."/>
            <person name="Kimura K."/>
            <person name="Kloareg B."/>
            <person name="Kupper F.C."/>
            <person name="Lang D."/>
            <person name="Le Bail A."/>
            <person name="Leblanc C."/>
            <person name="Lerouge P."/>
            <person name="Lohr M."/>
            <person name="Lopez P.J."/>
            <person name="Martens C."/>
            <person name="Maumus F."/>
            <person name="Michel G."/>
            <person name="Miranda-Saavedra D."/>
            <person name="Morales J."/>
            <person name="Moreau H."/>
            <person name="Motomura T."/>
            <person name="Nagasato C."/>
            <person name="Napoli C.A."/>
            <person name="Nelson D.R."/>
            <person name="Nyvall-Collen P."/>
            <person name="Peters A.F."/>
            <person name="Pommier C."/>
            <person name="Potin P."/>
            <person name="Poulain J."/>
            <person name="Quesneville H."/>
            <person name="Read B."/>
            <person name="Rensing S.A."/>
            <person name="Ritter A."/>
            <person name="Rousvoal S."/>
            <person name="Samanta M."/>
            <person name="Samson G."/>
            <person name="Schroeder D.C."/>
            <person name="Segurens B."/>
            <person name="Strittmatter M."/>
            <person name="Tonon T."/>
            <person name="Tregear J.W."/>
            <person name="Valentin K."/>
            <person name="von Dassow P."/>
            <person name="Yamagishi T."/>
            <person name="Van de Peer Y."/>
            <person name="Wincker P."/>
        </authorList>
    </citation>
    <scope>NUCLEOTIDE SEQUENCE [LARGE SCALE GENOMIC DNA]</scope>
    <source>
        <strain evidence="4">Ec32 / CCAP1310/4</strain>
    </source>
</reference>
<feature type="coiled-coil region" evidence="1">
    <location>
        <begin position="109"/>
        <end position="150"/>
    </location>
</feature>
<feature type="compositionally biased region" description="Low complexity" evidence="2">
    <location>
        <begin position="1"/>
        <end position="10"/>
    </location>
</feature>
<feature type="region of interest" description="Disordered" evidence="2">
    <location>
        <begin position="180"/>
        <end position="246"/>
    </location>
</feature>
<evidence type="ECO:0000313" key="3">
    <source>
        <dbReference type="EMBL" id="CBJ31258.1"/>
    </source>
</evidence>
<feature type="compositionally biased region" description="Gly residues" evidence="2">
    <location>
        <begin position="638"/>
        <end position="656"/>
    </location>
</feature>
<feature type="region of interest" description="Disordered" evidence="2">
    <location>
        <begin position="349"/>
        <end position="369"/>
    </location>
</feature>
<dbReference type="InParanoid" id="D7FSW7"/>
<evidence type="ECO:0000256" key="1">
    <source>
        <dbReference type="SAM" id="Coils"/>
    </source>
</evidence>
<organism evidence="3 4">
    <name type="scientific">Ectocarpus siliculosus</name>
    <name type="common">Brown alga</name>
    <name type="synonym">Conferva siliculosa</name>
    <dbReference type="NCBI Taxonomy" id="2880"/>
    <lineage>
        <taxon>Eukaryota</taxon>
        <taxon>Sar</taxon>
        <taxon>Stramenopiles</taxon>
        <taxon>Ochrophyta</taxon>
        <taxon>PX clade</taxon>
        <taxon>Phaeophyceae</taxon>
        <taxon>Ectocarpales</taxon>
        <taxon>Ectocarpaceae</taxon>
        <taxon>Ectocarpus</taxon>
    </lineage>
</organism>
<dbReference type="EMBL" id="FN649760">
    <property type="protein sequence ID" value="CBJ31258.1"/>
    <property type="molecule type" value="Genomic_DNA"/>
</dbReference>
<feature type="compositionally biased region" description="Basic and acidic residues" evidence="2">
    <location>
        <begin position="576"/>
        <end position="585"/>
    </location>
</feature>
<keyword evidence="4" id="KW-1185">Reference proteome</keyword>
<feature type="region of interest" description="Disordered" evidence="2">
    <location>
        <begin position="626"/>
        <end position="664"/>
    </location>
</feature>